<accession>G7H3M2</accession>
<dbReference type="Pfam" id="PF09203">
    <property type="entry name" value="MspA"/>
    <property type="match status" value="1"/>
</dbReference>
<name>G7H3M2_9ACTN</name>
<dbReference type="InterPro" id="IPR006311">
    <property type="entry name" value="TAT_signal"/>
</dbReference>
<dbReference type="EMBL" id="BAEE01000056">
    <property type="protein sequence ID" value="GAB10447.1"/>
    <property type="molecule type" value="Genomic_DNA"/>
</dbReference>
<evidence type="ECO:0000256" key="1">
    <source>
        <dbReference type="SAM" id="SignalP"/>
    </source>
</evidence>
<feature type="signal peptide" evidence="1">
    <location>
        <begin position="1"/>
        <end position="23"/>
    </location>
</feature>
<proteinExistence type="predicted"/>
<keyword evidence="1" id="KW-0732">Signal</keyword>
<gene>
    <name evidence="2" type="ORF">GOARA_056_01950</name>
</gene>
<feature type="chain" id="PRO_5039483671" description="MspA family protein" evidence="1">
    <location>
        <begin position="24"/>
        <end position="225"/>
    </location>
</feature>
<keyword evidence="3" id="KW-1185">Reference proteome</keyword>
<dbReference type="STRING" id="1073574.GOARA_056_01950"/>
<evidence type="ECO:0000313" key="2">
    <source>
        <dbReference type="EMBL" id="GAB10447.1"/>
    </source>
</evidence>
<dbReference type="Proteomes" id="UP000035088">
    <property type="component" value="Unassembled WGS sequence"/>
</dbReference>
<evidence type="ECO:0008006" key="4">
    <source>
        <dbReference type="Google" id="ProtNLM"/>
    </source>
</evidence>
<dbReference type="Gene3D" id="2.60.40.1650">
    <property type="entry name" value="Porin MspA (Ig-like beta-sandwich domain)"/>
    <property type="match status" value="1"/>
</dbReference>
<comment type="caution">
    <text evidence="2">The sequence shown here is derived from an EMBL/GenBank/DDBJ whole genome shotgun (WGS) entry which is preliminary data.</text>
</comment>
<protein>
    <recommendedName>
        <fullName evidence="4">MspA family protein</fullName>
    </recommendedName>
</protein>
<evidence type="ECO:0000313" key="3">
    <source>
        <dbReference type="Proteomes" id="UP000035088"/>
    </source>
</evidence>
<dbReference type="AlphaFoldDB" id="G7H3M2"/>
<reference evidence="2 3" key="1">
    <citation type="submission" date="2011-11" db="EMBL/GenBank/DDBJ databases">
        <title>Whole genome shotgun sequence of Gordonia araii NBRC 100433.</title>
        <authorList>
            <person name="Yoshida Y."/>
            <person name="Hosoyama A."/>
            <person name="Tsuchikane K."/>
            <person name="Katsumata H."/>
            <person name="Yamazaki S."/>
            <person name="Fujita N."/>
        </authorList>
    </citation>
    <scope>NUCLEOTIDE SEQUENCE [LARGE SCALE GENOMIC DNA]</scope>
    <source>
        <strain evidence="2 3">NBRC 100433</strain>
    </source>
</reference>
<organism evidence="2 3">
    <name type="scientific">Gordonia araii NBRC 100433</name>
    <dbReference type="NCBI Taxonomy" id="1073574"/>
    <lineage>
        <taxon>Bacteria</taxon>
        <taxon>Bacillati</taxon>
        <taxon>Actinomycetota</taxon>
        <taxon>Actinomycetes</taxon>
        <taxon>Mycobacteriales</taxon>
        <taxon>Gordoniaceae</taxon>
        <taxon>Gordonia</taxon>
    </lineage>
</organism>
<dbReference type="PROSITE" id="PS51318">
    <property type="entry name" value="TAT"/>
    <property type="match status" value="1"/>
</dbReference>
<dbReference type="InterPro" id="IPR015286">
    <property type="entry name" value="Porin_fam_mycobact-type"/>
</dbReference>
<sequence length="225" mass="23589">MMMTSLRSPSTRRLLAAAAVVLAAATATGTAIPAADAKRLPGGKVNKKLVDGTTVKARLYDEAVRYHRGNVANIQTSREVWVSGKVVATIGGGKAQGATVYGGYVVGCQLNIAGMSSGQSGGVDSRYGMPAGITNTGTTLHLGPGQAGWVPIIQTTSGDYTNYRDYNVNRFTFRGTRGGVAYSQEGFRLNGCGGYASARARFTIEVETETVRAQVVVWGKPFSLG</sequence>